<dbReference type="Pfam" id="PF14280">
    <property type="entry name" value="DUF4365"/>
    <property type="match status" value="1"/>
</dbReference>
<feature type="region of interest" description="Disordered" evidence="1">
    <location>
        <begin position="1"/>
        <end position="30"/>
    </location>
</feature>
<dbReference type="EMBL" id="JANYMP010000040">
    <property type="protein sequence ID" value="MCS7484061.1"/>
    <property type="molecule type" value="Genomic_DNA"/>
</dbReference>
<proteinExistence type="predicted"/>
<evidence type="ECO:0000313" key="3">
    <source>
        <dbReference type="EMBL" id="MCS7484061.1"/>
    </source>
</evidence>
<dbReference type="RefSeq" id="WP_259629512.1">
    <property type="nucleotide sequence ID" value="NZ_JANYMP010000040.1"/>
</dbReference>
<evidence type="ECO:0000313" key="4">
    <source>
        <dbReference type="Proteomes" id="UP001141259"/>
    </source>
</evidence>
<evidence type="ECO:0000256" key="1">
    <source>
        <dbReference type="SAM" id="MobiDB-lite"/>
    </source>
</evidence>
<evidence type="ECO:0000259" key="2">
    <source>
        <dbReference type="Pfam" id="PF14280"/>
    </source>
</evidence>
<dbReference type="InterPro" id="IPR025375">
    <property type="entry name" value="DUF4365"/>
</dbReference>
<organism evidence="3 4">
    <name type="scientific">Umezawaea endophytica</name>
    <dbReference type="NCBI Taxonomy" id="1654476"/>
    <lineage>
        <taxon>Bacteria</taxon>
        <taxon>Bacillati</taxon>
        <taxon>Actinomycetota</taxon>
        <taxon>Actinomycetes</taxon>
        <taxon>Pseudonocardiales</taxon>
        <taxon>Pseudonocardiaceae</taxon>
        <taxon>Umezawaea</taxon>
    </lineage>
</organism>
<keyword evidence="4" id="KW-1185">Reference proteome</keyword>
<protein>
    <submittedName>
        <fullName evidence="3">DUF4365 domain-containing protein</fullName>
    </submittedName>
</protein>
<accession>A0A9X2VWU1</accession>
<dbReference type="AlphaFoldDB" id="A0A9X2VWU1"/>
<reference evidence="3" key="1">
    <citation type="submission" date="2022-08" db="EMBL/GenBank/DDBJ databases">
        <authorList>
            <person name="Tistechok S."/>
            <person name="Samborskyy M."/>
            <person name="Roman I."/>
        </authorList>
    </citation>
    <scope>NUCLEOTIDE SEQUENCE</scope>
    <source>
        <strain evidence="3">DSM 103496</strain>
    </source>
</reference>
<gene>
    <name evidence="3" type="ORF">NZH93_45125</name>
</gene>
<sequence>MTNLSRTTCPVAAHHDPEGPLPKVPDSRRPDRAAVNALRTLLERHNHIVQEVDGQNDFGEDLHVTFTADGEVTGDLVKIQVKGGRSWRRVDGYAVPIGDHGRTWADGNIPVLCVVHDPDTGGLHWANATKQLLSARRAGEVLKTITVRPDQKVDDDSIADFVAEVRHYLSRYRGNRIIQAQLGEMAGVEFGPSDIVQHHVNVFGEDLIFWQRRGEGFATLLHGDLGWYPEHIGPEHFHPNGRPGLPSGMPIAGDAILSMAEAQWLAACFDAAQWAREPAVDDPPLHVNIDARDNYVAKRVEGRLRIDPDALTRSIQELRTETATDRDLAAIATKLESDDEAHAEALSKPWREMSDKARRLVTFYLVEEVRVGSPVLPIDEQFRIVWRCPRPTGEYGFTARVGQPSTRRSSRREIVSAVKLRRGDRIYWLSRHGNERGRDVSAVWDSEDTPGAVCVLFDQLTLGDTFWPEEKFVRKVSATPRETA</sequence>
<dbReference type="Proteomes" id="UP001141259">
    <property type="component" value="Unassembled WGS sequence"/>
</dbReference>
<name>A0A9X2VWU1_9PSEU</name>
<feature type="domain" description="DUF4365" evidence="2">
    <location>
        <begin position="32"/>
        <end position="160"/>
    </location>
</feature>
<comment type="caution">
    <text evidence="3">The sequence shown here is derived from an EMBL/GenBank/DDBJ whole genome shotgun (WGS) entry which is preliminary data.</text>
</comment>